<gene>
    <name evidence="3" type="ORF">W911_02190</name>
</gene>
<dbReference type="KEGG" id="hni:W911_02190"/>
<feature type="region of interest" description="Disordered" evidence="1">
    <location>
        <begin position="32"/>
        <end position="67"/>
    </location>
</feature>
<evidence type="ECO:0000313" key="3">
    <source>
        <dbReference type="EMBL" id="AHB47483.1"/>
    </source>
</evidence>
<dbReference type="STRING" id="1029756.W911_02190"/>
<dbReference type="PATRIC" id="fig|1029756.8.peg.465"/>
<dbReference type="HOGENOM" id="CLU_2806668_0_0_5"/>
<organism evidence="3 4">
    <name type="scientific">Hyphomicrobium nitrativorans NL23</name>
    <dbReference type="NCBI Taxonomy" id="1029756"/>
    <lineage>
        <taxon>Bacteria</taxon>
        <taxon>Pseudomonadati</taxon>
        <taxon>Pseudomonadota</taxon>
        <taxon>Alphaproteobacteria</taxon>
        <taxon>Hyphomicrobiales</taxon>
        <taxon>Hyphomicrobiaceae</taxon>
        <taxon>Hyphomicrobium</taxon>
    </lineage>
</organism>
<reference evidence="3 4" key="1">
    <citation type="journal article" date="2014" name="Genome Announc.">
        <title>Complete Genome Sequence of Hyphomicrobium nitrativorans Strain NL23, a Denitrifying Bacterium Isolated from Biofilm of a Methanol-Fed Denitrification System Treating Seawater at the Montreal Biodome.</title>
        <authorList>
            <person name="Martineau C."/>
            <person name="Villeneuve C."/>
            <person name="Mauffrey F."/>
            <person name="Villemur R."/>
        </authorList>
    </citation>
    <scope>NUCLEOTIDE SEQUENCE [LARGE SCALE GENOMIC DNA]</scope>
    <source>
        <strain evidence="3">NL23</strain>
    </source>
</reference>
<dbReference type="EMBL" id="CP006912">
    <property type="protein sequence ID" value="AHB47483.1"/>
    <property type="molecule type" value="Genomic_DNA"/>
</dbReference>
<evidence type="ECO:0008006" key="5">
    <source>
        <dbReference type="Google" id="ProtNLM"/>
    </source>
</evidence>
<proteinExistence type="predicted"/>
<accession>V5SA21</accession>
<name>V5SA21_9HYPH</name>
<evidence type="ECO:0000256" key="1">
    <source>
        <dbReference type="SAM" id="MobiDB-lite"/>
    </source>
</evidence>
<feature type="compositionally biased region" description="Polar residues" evidence="1">
    <location>
        <begin position="35"/>
        <end position="46"/>
    </location>
</feature>
<feature type="chain" id="PRO_5004740472" description="Lipoprotein" evidence="2">
    <location>
        <begin position="21"/>
        <end position="67"/>
    </location>
</feature>
<evidence type="ECO:0000313" key="4">
    <source>
        <dbReference type="Proteomes" id="UP000018542"/>
    </source>
</evidence>
<keyword evidence="2" id="KW-0732">Signal</keyword>
<keyword evidence="4" id="KW-1185">Reference proteome</keyword>
<dbReference type="PROSITE" id="PS51257">
    <property type="entry name" value="PROKAR_LIPOPROTEIN"/>
    <property type="match status" value="1"/>
</dbReference>
<dbReference type="AlphaFoldDB" id="V5SA21"/>
<dbReference type="Proteomes" id="UP000018542">
    <property type="component" value="Chromosome"/>
</dbReference>
<sequence length="67" mass="6803">MIAMQGRFCAFLAVAALAFALGGCGVRGSLETPRANDNTAEAQSGQGKPEGAAPKGHKGFVLDGLLR</sequence>
<feature type="signal peptide" evidence="2">
    <location>
        <begin position="1"/>
        <end position="20"/>
    </location>
</feature>
<protein>
    <recommendedName>
        <fullName evidence="5">Lipoprotein</fullName>
    </recommendedName>
</protein>
<evidence type="ECO:0000256" key="2">
    <source>
        <dbReference type="SAM" id="SignalP"/>
    </source>
</evidence>